<reference evidence="1" key="1">
    <citation type="submission" date="2021-12" db="EMBL/GenBank/DDBJ databases">
        <authorList>
            <person name="King R."/>
        </authorList>
    </citation>
    <scope>NUCLEOTIDE SEQUENCE</scope>
</reference>
<accession>A0A9P0EXU9</accession>
<dbReference type="AlphaFoldDB" id="A0A9P0EXU9"/>
<evidence type="ECO:0008006" key="3">
    <source>
        <dbReference type="Google" id="ProtNLM"/>
    </source>
</evidence>
<protein>
    <recommendedName>
        <fullName evidence="3">Gag-like protein</fullName>
    </recommendedName>
</protein>
<organism evidence="1 2">
    <name type="scientific">Bemisia tabaci</name>
    <name type="common">Sweetpotato whitefly</name>
    <name type="synonym">Aleurodes tabaci</name>
    <dbReference type="NCBI Taxonomy" id="7038"/>
    <lineage>
        <taxon>Eukaryota</taxon>
        <taxon>Metazoa</taxon>
        <taxon>Ecdysozoa</taxon>
        <taxon>Arthropoda</taxon>
        <taxon>Hexapoda</taxon>
        <taxon>Insecta</taxon>
        <taxon>Pterygota</taxon>
        <taxon>Neoptera</taxon>
        <taxon>Paraneoptera</taxon>
        <taxon>Hemiptera</taxon>
        <taxon>Sternorrhyncha</taxon>
        <taxon>Aleyrodoidea</taxon>
        <taxon>Aleyrodidae</taxon>
        <taxon>Aleyrodinae</taxon>
        <taxon>Bemisia</taxon>
    </lineage>
</organism>
<gene>
    <name evidence="1" type="ORF">BEMITA_LOCUS1061</name>
</gene>
<proteinExistence type="predicted"/>
<evidence type="ECO:0000313" key="1">
    <source>
        <dbReference type="EMBL" id="CAH0381407.1"/>
    </source>
</evidence>
<dbReference type="EMBL" id="OU963862">
    <property type="protein sequence ID" value="CAH0381407.1"/>
    <property type="molecule type" value="Genomic_DNA"/>
</dbReference>
<dbReference type="Proteomes" id="UP001152759">
    <property type="component" value="Chromosome 1"/>
</dbReference>
<sequence>MHTGTKDPQYQLIVSNMEDAIKIRDKLTESKLIATSRQPLVRLVITGIDETVTEQEMKEELSLSGLAMQNIRPFPANRWGKKLVFCDVADGKKAREILKEGRVSIGYASCTVRLYVGTNTCYRCHEERNHHRECKSLQDCSKCCRRCKQEGHFVVNCRRIRRKTVKGTKTAKRGPKR</sequence>
<keyword evidence="2" id="KW-1185">Reference proteome</keyword>
<evidence type="ECO:0000313" key="2">
    <source>
        <dbReference type="Proteomes" id="UP001152759"/>
    </source>
</evidence>
<name>A0A9P0EXU9_BEMTA</name>
<dbReference type="Gene3D" id="4.10.60.10">
    <property type="entry name" value="Zinc finger, CCHC-type"/>
    <property type="match status" value="1"/>
</dbReference>